<dbReference type="EMBL" id="KB538463">
    <property type="protein sequence ID" value="EMP32872.1"/>
    <property type="molecule type" value="Genomic_DNA"/>
</dbReference>
<organism evidence="1 2">
    <name type="scientific">Chelonia mydas</name>
    <name type="common">Green sea-turtle</name>
    <name type="synonym">Chelonia agassizi</name>
    <dbReference type="NCBI Taxonomy" id="8469"/>
    <lineage>
        <taxon>Eukaryota</taxon>
        <taxon>Metazoa</taxon>
        <taxon>Chordata</taxon>
        <taxon>Craniata</taxon>
        <taxon>Vertebrata</taxon>
        <taxon>Euteleostomi</taxon>
        <taxon>Archelosauria</taxon>
        <taxon>Testudinata</taxon>
        <taxon>Testudines</taxon>
        <taxon>Cryptodira</taxon>
        <taxon>Durocryptodira</taxon>
        <taxon>Americhelydia</taxon>
        <taxon>Chelonioidea</taxon>
        <taxon>Cheloniidae</taxon>
        <taxon>Chelonia</taxon>
    </lineage>
</organism>
<sequence>MAENSPVDPVNLLFLGSWSKSTRERLLSMQHSEDIGVFVLGKGLATVLKALPHWYIRGAQCAVGPGAVNGVIEG</sequence>
<dbReference type="AlphaFoldDB" id="M7BXQ2"/>
<gene>
    <name evidence="1" type="ORF">UY3_10009</name>
</gene>
<accession>M7BXQ2</accession>
<keyword evidence="2" id="KW-1185">Reference proteome</keyword>
<proteinExistence type="predicted"/>
<protein>
    <submittedName>
        <fullName evidence="1">Uncharacterized protein</fullName>
    </submittedName>
</protein>
<dbReference type="Proteomes" id="UP000031443">
    <property type="component" value="Unassembled WGS sequence"/>
</dbReference>
<evidence type="ECO:0000313" key="1">
    <source>
        <dbReference type="EMBL" id="EMP32872.1"/>
    </source>
</evidence>
<name>M7BXQ2_CHEMY</name>
<evidence type="ECO:0000313" key="2">
    <source>
        <dbReference type="Proteomes" id="UP000031443"/>
    </source>
</evidence>
<reference evidence="2" key="1">
    <citation type="journal article" date="2013" name="Nat. Genet.">
        <title>The draft genomes of soft-shell turtle and green sea turtle yield insights into the development and evolution of the turtle-specific body plan.</title>
        <authorList>
            <person name="Wang Z."/>
            <person name="Pascual-Anaya J."/>
            <person name="Zadissa A."/>
            <person name="Li W."/>
            <person name="Niimura Y."/>
            <person name="Huang Z."/>
            <person name="Li C."/>
            <person name="White S."/>
            <person name="Xiong Z."/>
            <person name="Fang D."/>
            <person name="Wang B."/>
            <person name="Ming Y."/>
            <person name="Chen Y."/>
            <person name="Zheng Y."/>
            <person name="Kuraku S."/>
            <person name="Pignatelli M."/>
            <person name="Herrero J."/>
            <person name="Beal K."/>
            <person name="Nozawa M."/>
            <person name="Li Q."/>
            <person name="Wang J."/>
            <person name="Zhang H."/>
            <person name="Yu L."/>
            <person name="Shigenobu S."/>
            <person name="Wang J."/>
            <person name="Liu J."/>
            <person name="Flicek P."/>
            <person name="Searle S."/>
            <person name="Wang J."/>
            <person name="Kuratani S."/>
            <person name="Yin Y."/>
            <person name="Aken B."/>
            <person name="Zhang G."/>
            <person name="Irie N."/>
        </authorList>
    </citation>
    <scope>NUCLEOTIDE SEQUENCE [LARGE SCALE GENOMIC DNA]</scope>
</reference>